<organism evidence="2 3">
    <name type="scientific">Datura stramonium</name>
    <name type="common">Jimsonweed</name>
    <name type="synonym">Common thornapple</name>
    <dbReference type="NCBI Taxonomy" id="4076"/>
    <lineage>
        <taxon>Eukaryota</taxon>
        <taxon>Viridiplantae</taxon>
        <taxon>Streptophyta</taxon>
        <taxon>Embryophyta</taxon>
        <taxon>Tracheophyta</taxon>
        <taxon>Spermatophyta</taxon>
        <taxon>Magnoliopsida</taxon>
        <taxon>eudicotyledons</taxon>
        <taxon>Gunneridae</taxon>
        <taxon>Pentapetalae</taxon>
        <taxon>asterids</taxon>
        <taxon>lamiids</taxon>
        <taxon>Solanales</taxon>
        <taxon>Solanaceae</taxon>
        <taxon>Solanoideae</taxon>
        <taxon>Datureae</taxon>
        <taxon>Datura</taxon>
    </lineage>
</organism>
<reference evidence="2 3" key="1">
    <citation type="journal article" date="2021" name="BMC Genomics">
        <title>Datura genome reveals duplications of psychoactive alkaloid biosynthetic genes and high mutation rate following tissue culture.</title>
        <authorList>
            <person name="Rajewski A."/>
            <person name="Carter-House D."/>
            <person name="Stajich J."/>
            <person name="Litt A."/>
        </authorList>
    </citation>
    <scope>NUCLEOTIDE SEQUENCE [LARGE SCALE GENOMIC DNA]</scope>
    <source>
        <strain evidence="2">AR-01</strain>
    </source>
</reference>
<evidence type="ECO:0000313" key="2">
    <source>
        <dbReference type="EMBL" id="MCE3215132.1"/>
    </source>
</evidence>
<feature type="region of interest" description="Disordered" evidence="1">
    <location>
        <begin position="1"/>
        <end position="20"/>
    </location>
</feature>
<dbReference type="Proteomes" id="UP000823775">
    <property type="component" value="Unassembled WGS sequence"/>
</dbReference>
<evidence type="ECO:0000313" key="3">
    <source>
        <dbReference type="Proteomes" id="UP000823775"/>
    </source>
</evidence>
<name>A0ABS8WQE8_DATST</name>
<feature type="non-terminal residue" evidence="2">
    <location>
        <position position="1"/>
    </location>
</feature>
<proteinExistence type="predicted"/>
<comment type="caution">
    <text evidence="2">The sequence shown here is derived from an EMBL/GenBank/DDBJ whole genome shotgun (WGS) entry which is preliminary data.</text>
</comment>
<protein>
    <submittedName>
        <fullName evidence="2">Uncharacterized protein</fullName>
    </submittedName>
</protein>
<feature type="non-terminal residue" evidence="2">
    <location>
        <position position="63"/>
    </location>
</feature>
<evidence type="ECO:0000256" key="1">
    <source>
        <dbReference type="SAM" id="MobiDB-lite"/>
    </source>
</evidence>
<accession>A0ABS8WQE8</accession>
<dbReference type="EMBL" id="JACEIK010010347">
    <property type="protein sequence ID" value="MCE3215132.1"/>
    <property type="molecule type" value="Genomic_DNA"/>
</dbReference>
<feature type="compositionally biased region" description="Basic and acidic residues" evidence="1">
    <location>
        <begin position="1"/>
        <end position="12"/>
    </location>
</feature>
<sequence length="63" mass="7547">DNSKYDSWEHGTTHTKRRSKRFRGEAGKWNILERVSEDEAFEKYLKLRKTASFRDIKSGVDRE</sequence>
<keyword evidence="3" id="KW-1185">Reference proteome</keyword>
<gene>
    <name evidence="2" type="ORF">HAX54_000970</name>
</gene>